<accession>A0A518AR86</accession>
<gene>
    <name evidence="3" type="ORF">Pan181_34300</name>
</gene>
<keyword evidence="1 2" id="KW-0732">Signal</keyword>
<evidence type="ECO:0000313" key="3">
    <source>
        <dbReference type="EMBL" id="QDU57216.1"/>
    </source>
</evidence>
<dbReference type="InterPro" id="IPR011050">
    <property type="entry name" value="Pectin_lyase_fold/virulence"/>
</dbReference>
<dbReference type="SUPFAM" id="SSF51126">
    <property type="entry name" value="Pectin lyase-like"/>
    <property type="match status" value="1"/>
</dbReference>
<dbReference type="EMBL" id="CP036278">
    <property type="protein sequence ID" value="QDU57216.1"/>
    <property type="molecule type" value="Genomic_DNA"/>
</dbReference>
<dbReference type="Proteomes" id="UP000315750">
    <property type="component" value="Chromosome"/>
</dbReference>
<dbReference type="Pfam" id="PF12951">
    <property type="entry name" value="PATR"/>
    <property type="match status" value="2"/>
</dbReference>
<dbReference type="NCBIfam" id="TIGR02595">
    <property type="entry name" value="PEP_CTERM"/>
    <property type="match status" value="1"/>
</dbReference>
<feature type="chain" id="PRO_5022053869" evidence="2">
    <location>
        <begin position="25"/>
        <end position="1416"/>
    </location>
</feature>
<evidence type="ECO:0000256" key="2">
    <source>
        <dbReference type="SAM" id="SignalP"/>
    </source>
</evidence>
<dbReference type="NCBIfam" id="TIGR02601">
    <property type="entry name" value="autotrns_rpt"/>
    <property type="match status" value="1"/>
</dbReference>
<dbReference type="KEGG" id="amuc:Pan181_34300"/>
<dbReference type="InterPro" id="IPR013424">
    <property type="entry name" value="Ice-binding_C"/>
</dbReference>
<protein>
    <submittedName>
        <fullName evidence="3">Autotransporter-associated beta strand repeat protein</fullName>
    </submittedName>
</protein>
<feature type="signal peptide" evidence="2">
    <location>
        <begin position="1"/>
        <end position="24"/>
    </location>
</feature>
<dbReference type="InterPro" id="IPR018247">
    <property type="entry name" value="EF_Hand_1_Ca_BS"/>
</dbReference>
<proteinExistence type="predicted"/>
<name>A0A518AR86_9BACT</name>
<organism evidence="3 4">
    <name type="scientific">Aeoliella mucimassa</name>
    <dbReference type="NCBI Taxonomy" id="2527972"/>
    <lineage>
        <taxon>Bacteria</taxon>
        <taxon>Pseudomonadati</taxon>
        <taxon>Planctomycetota</taxon>
        <taxon>Planctomycetia</taxon>
        <taxon>Pirellulales</taxon>
        <taxon>Lacipirellulaceae</taxon>
        <taxon>Aeoliella</taxon>
    </lineage>
</organism>
<evidence type="ECO:0000256" key="1">
    <source>
        <dbReference type="ARBA" id="ARBA00022729"/>
    </source>
</evidence>
<reference evidence="3 4" key="1">
    <citation type="submission" date="2019-02" db="EMBL/GenBank/DDBJ databases">
        <title>Deep-cultivation of Planctomycetes and their phenomic and genomic characterization uncovers novel biology.</title>
        <authorList>
            <person name="Wiegand S."/>
            <person name="Jogler M."/>
            <person name="Boedeker C."/>
            <person name="Pinto D."/>
            <person name="Vollmers J."/>
            <person name="Rivas-Marin E."/>
            <person name="Kohn T."/>
            <person name="Peeters S.H."/>
            <person name="Heuer A."/>
            <person name="Rast P."/>
            <person name="Oberbeckmann S."/>
            <person name="Bunk B."/>
            <person name="Jeske O."/>
            <person name="Meyerdierks A."/>
            <person name="Storesund J.E."/>
            <person name="Kallscheuer N."/>
            <person name="Luecker S."/>
            <person name="Lage O.M."/>
            <person name="Pohl T."/>
            <person name="Merkel B.J."/>
            <person name="Hornburger P."/>
            <person name="Mueller R.-W."/>
            <person name="Bruemmer F."/>
            <person name="Labrenz M."/>
            <person name="Spormann A.M."/>
            <person name="Op den Camp H."/>
            <person name="Overmann J."/>
            <person name="Amann R."/>
            <person name="Jetten M.S.M."/>
            <person name="Mascher T."/>
            <person name="Medema M.H."/>
            <person name="Devos D.P."/>
            <person name="Kaster A.-K."/>
            <person name="Ovreas L."/>
            <person name="Rohde M."/>
            <person name="Galperin M.Y."/>
            <person name="Jogler C."/>
        </authorList>
    </citation>
    <scope>NUCLEOTIDE SEQUENCE [LARGE SCALE GENOMIC DNA]</scope>
    <source>
        <strain evidence="3 4">Pan181</strain>
    </source>
</reference>
<dbReference type="PROSITE" id="PS00018">
    <property type="entry name" value="EF_HAND_1"/>
    <property type="match status" value="1"/>
</dbReference>
<sequence precursor="true">MLRQAMLTAALCILSLTLISNSHAQLVTHDFNDVTAGVLAGQGGGTGWADGSTFTNATTEETNVVAGNLIAPASTNYAISQSGTAQHIENAGGAASAYRGLAAPTTSDADIWFSFIGSVNGSVSARTGLTFDAMDNGGRFLMRGLDDSMMEIFREPGGGANDYAMDASPFLMLGRLQLNPGGSDILSWWYNPDVTAIDPLLPDESYLGRNWDGDDGISDMGVTVYGAGPGALDAFRFSTGASAYQDVTGVAMPTSSVIQWAVDADGNYGDTANWSGGVVPDGGVLALFGNVVTDERVVTVDTNAEIGGLLFQAANGEYVLESDGFSALTLTGAATIEGQATINASIAGTSGLNKVGGGDLYLGGDNTYTGVTNVQAGILRATNINSINDDLNIETDALFVAQGFLDDEGEPLGGGFSGTFNHDITGDGTFVLSNSLLDEVIVFDSPKNFDGVYRISAGVMVVSDTGVFGTQGTFESRTYVGVPGDRNIGQLKLTNNITVADEILQFDARLDEEAEVPHLLSEGNNNWNGNVYIRDVGDVTIESAVASQTLQLGGVLTASDSAGTRNYIFSGAGNTNITGYISDCAADDLGELVDLINNEDQTLSPDGIADTNANNNINVIKRGTGTLTLSSPSSAVDHFWYGSTLVEEGTLKVVAGPGDIGELASPVIHVSEAATMDVSSFGVYNMQVGQTIGGAGQVTGNLGYFDDAILAPGDKVGTLDVAGNLSMTTYSSTPTGALKFKLGDSHDVDNGENDLIDVSGNVTANDALGSSGRFAVQITPQGTLASGTYTLIRAAGSLNGSATAASYEPTLVDADGELITNTRFALSMATDSDSVNLQVSGSAANLTWKGSTSAYWDINADPNWTGGSTRFMNLDRVTFDDSATGTTDVVVAQEVYAGEINFNNNTKNYTITGEAIKGTALVVLSGTGVVTLAIANSNYGSITAESGSTLEVGNEQKQVITIGGDLVAKSGSTIRIGGDGYVLSTPTVTGEDFEGFGPPATGVVFTGNAVTNTPSMSGWQLIDGRSSTSTQTGNDDAVFELMSGANGVSSSVSLNQTNANTDFPDTGNAHNGSMAISPLDASGAVDIVSATIGQSDPSGGYADASVVFGYVDQDNYFYAQVNQGYGISIIQVVDDTPQTLTNVPSGTTGNFANNVPWDVTLVHNATAGEVSFTASDGTSNYTVNLTNPALQTGGTGLIGFGSHNDAWTVDDVTVSTTDGIQNFRATVDGDFDLQLGATLAFDMNGLESYDSLSVTGDLILDGTLEVNLLDTFSGQAGDTFNLLNVTGTISGSPTLMLPALELGLVWDDSELLTEGMLAIVLQPLEGDFNGDGVVSIADYTVWRDNLGADTDDALNGNGDGIDGVTVADYDVWKGNFGATWAASLDAVGGAAVPEPTSIFLLVAATAALVVARRRAV</sequence>
<dbReference type="OrthoDB" id="234264at2"/>
<keyword evidence="4" id="KW-1185">Reference proteome</keyword>
<evidence type="ECO:0000313" key="4">
    <source>
        <dbReference type="Proteomes" id="UP000315750"/>
    </source>
</evidence>
<dbReference type="InterPro" id="IPR013425">
    <property type="entry name" value="Autotrns_rpt"/>
</dbReference>